<dbReference type="RefSeq" id="WP_280629556.1">
    <property type="nucleotide sequence ID" value="NZ_CP123498.1"/>
</dbReference>
<evidence type="ECO:0000313" key="1">
    <source>
        <dbReference type="EMBL" id="WGL95805.1"/>
    </source>
</evidence>
<dbReference type="Proteomes" id="UP001177597">
    <property type="component" value="Chromosome"/>
</dbReference>
<name>A0AA95K4E9_9GAMM</name>
<gene>
    <name evidence="1" type="ORF">QE207_04150</name>
</gene>
<proteinExistence type="predicted"/>
<reference evidence="1" key="1">
    <citation type="submission" date="2023-04" db="EMBL/GenBank/DDBJ databases">
        <title>Genome dynamics across the evolutionary transition to endosymbiosis.</title>
        <authorList>
            <person name="Siozios S."/>
            <person name="Nadal-Jimenez P."/>
            <person name="Azagi T."/>
            <person name="Sprong H."/>
            <person name="Frost C.L."/>
            <person name="Parratt S.R."/>
            <person name="Taylor G."/>
            <person name="Brettell L."/>
            <person name="Lew K.C."/>
            <person name="Croft L."/>
            <person name="King K.C."/>
            <person name="Brockhurst M.A."/>
            <person name="Hypsa V."/>
            <person name="Novakova E."/>
            <person name="Darby A.C."/>
            <person name="Hurst G.D.D."/>
        </authorList>
    </citation>
    <scope>NUCLEOTIDE SEQUENCE</scope>
    <source>
        <strain evidence="1">AIh</strain>
    </source>
</reference>
<dbReference type="AlphaFoldDB" id="A0AA95K4E9"/>
<organism evidence="1 2">
    <name type="scientific">Arsenophonus nasoniae</name>
    <name type="common">son-killer infecting Nasonia vitripennis</name>
    <dbReference type="NCBI Taxonomy" id="638"/>
    <lineage>
        <taxon>Bacteria</taxon>
        <taxon>Pseudomonadati</taxon>
        <taxon>Pseudomonadota</taxon>
        <taxon>Gammaproteobacteria</taxon>
        <taxon>Enterobacterales</taxon>
        <taxon>Morganellaceae</taxon>
        <taxon>Arsenophonus</taxon>
    </lineage>
</organism>
<protein>
    <submittedName>
        <fullName evidence="1">Uncharacterized protein</fullName>
    </submittedName>
</protein>
<dbReference type="EMBL" id="CP123498">
    <property type="protein sequence ID" value="WGL95805.1"/>
    <property type="molecule type" value="Genomic_DNA"/>
</dbReference>
<sequence>MKKAPNVKKLPKDPLSEAIIFAGDEAWTHAKNWQNDNPANDEIPPVVLAEKQLSELDNLIIVNQGQRYASVYRAGTLTEAQTTAIATKLALAGVKKALFYAADYALLEDWTSQLPRLKSDAESGNSLVVKAPYEEINLLQMADNEKALLLAARYEGLAIHPDSEAFYRYVSGVWEKISPLELSREMGNIYRQYNTNFSKRTVNNVVEALKIIVPVLGEPCKEVIPFANVNDH</sequence>
<evidence type="ECO:0000313" key="2">
    <source>
        <dbReference type="Proteomes" id="UP001177597"/>
    </source>
</evidence>
<accession>A0AA95K4E9</accession>